<evidence type="ECO:0000313" key="2">
    <source>
        <dbReference type="EMBL" id="KAJ4312054.1"/>
    </source>
</evidence>
<name>A0A9W9BGZ8_9HYPO</name>
<reference evidence="2" key="1">
    <citation type="submission" date="2022-10" db="EMBL/GenBank/DDBJ databases">
        <title>Tapping the CABI collections for fungal endophytes: first genome assemblies for Collariella, Neodidymelliopsis, Ascochyta clinopodiicola, Didymella pomorum, Didymosphaeria variabile, Neocosmospora piperis and Neocucurbitaria cava.</title>
        <authorList>
            <person name="Hill R."/>
        </authorList>
    </citation>
    <scope>NUCLEOTIDE SEQUENCE</scope>
    <source>
        <strain evidence="2">IMI 366586</strain>
    </source>
</reference>
<feature type="compositionally biased region" description="Acidic residues" evidence="1">
    <location>
        <begin position="177"/>
        <end position="193"/>
    </location>
</feature>
<protein>
    <submittedName>
        <fullName evidence="2">Uncharacterized protein</fullName>
    </submittedName>
</protein>
<evidence type="ECO:0000256" key="1">
    <source>
        <dbReference type="SAM" id="MobiDB-lite"/>
    </source>
</evidence>
<dbReference type="Proteomes" id="UP001140502">
    <property type="component" value="Unassembled WGS sequence"/>
</dbReference>
<feature type="compositionally biased region" description="Basic and acidic residues" evidence="1">
    <location>
        <begin position="163"/>
        <end position="176"/>
    </location>
</feature>
<proteinExistence type="predicted"/>
<feature type="region of interest" description="Disordered" evidence="1">
    <location>
        <begin position="154"/>
        <end position="193"/>
    </location>
</feature>
<dbReference type="OrthoDB" id="1577640at2759"/>
<evidence type="ECO:0000313" key="3">
    <source>
        <dbReference type="Proteomes" id="UP001140502"/>
    </source>
</evidence>
<dbReference type="AlphaFoldDB" id="A0A9W9BGZ8"/>
<keyword evidence="3" id="KW-1185">Reference proteome</keyword>
<comment type="caution">
    <text evidence="2">The sequence shown here is derived from an EMBL/GenBank/DDBJ whole genome shotgun (WGS) entry which is preliminary data.</text>
</comment>
<organism evidence="2 3">
    <name type="scientific">Fusarium piperis</name>
    <dbReference type="NCBI Taxonomy" id="1435070"/>
    <lineage>
        <taxon>Eukaryota</taxon>
        <taxon>Fungi</taxon>
        <taxon>Dikarya</taxon>
        <taxon>Ascomycota</taxon>
        <taxon>Pezizomycotina</taxon>
        <taxon>Sordariomycetes</taxon>
        <taxon>Hypocreomycetidae</taxon>
        <taxon>Hypocreales</taxon>
        <taxon>Nectriaceae</taxon>
        <taxon>Fusarium</taxon>
        <taxon>Fusarium solani species complex</taxon>
    </lineage>
</organism>
<dbReference type="EMBL" id="JAPEUR010000306">
    <property type="protein sequence ID" value="KAJ4312054.1"/>
    <property type="molecule type" value="Genomic_DNA"/>
</dbReference>
<accession>A0A9W9BGZ8</accession>
<sequence length="193" mass="22542">MAHIVQFLTFEALEMTHTCCHFEVLDRNTLECVTSDDGRPAYMEVNKFNALVIVDCDTVAVQETRADEVEQRNAVLLDSLVEEFGRQLRRTEATRRTLEDFLHGFWRRRIEGLFAVDEDIVNGMKERLDDVKTYVWPERVLDFVRFDLQEPEDSCTDAESICDTERDTRDVDRFESESESEENEEESGDDQGR</sequence>
<gene>
    <name evidence="2" type="ORF">N0V84_010126</name>
</gene>